<comment type="caution">
    <text evidence="1">The sequence shown here is derived from an EMBL/GenBank/DDBJ whole genome shotgun (WGS) entry which is preliminary data.</text>
</comment>
<proteinExistence type="predicted"/>
<gene>
    <name evidence="1" type="ORF">SR41_04610</name>
</gene>
<evidence type="ECO:0000313" key="2">
    <source>
        <dbReference type="Proteomes" id="UP000033203"/>
    </source>
</evidence>
<accession>A0A0D1MA89</accession>
<protein>
    <submittedName>
        <fullName evidence="1">Uncharacterized protein</fullName>
    </submittedName>
</protein>
<sequence length="234" mass="24374">MSGARTAVADTATQKGLKPTANVAQQVRQQVGLSGAGGYAAEGDRAKQAAIEVMAGQPGMMNRLDDRLEGEDQAFKTFAEASLGSKTQPRQAVDEALSGEALTVARHVATGNIAGAVSSVLLRGNPRGTLRFKRDVQDRIAEIMTATRPADVSALLRAVADRAAQDDRFGAALARAGVTPAKIAALQAAGQDGDPVPLELDDGQVLLGFENNETTGHQDAPVYGKFGTHYPSSH</sequence>
<dbReference type="EMBL" id="JXTP01000018">
    <property type="protein sequence ID" value="KIU29295.1"/>
    <property type="molecule type" value="Genomic_DNA"/>
</dbReference>
<organism evidence="1 2">
    <name type="scientific">Sphingomonas melonis</name>
    <dbReference type="NCBI Taxonomy" id="152682"/>
    <lineage>
        <taxon>Bacteria</taxon>
        <taxon>Pseudomonadati</taxon>
        <taxon>Pseudomonadota</taxon>
        <taxon>Alphaproteobacteria</taxon>
        <taxon>Sphingomonadales</taxon>
        <taxon>Sphingomonadaceae</taxon>
        <taxon>Sphingomonas</taxon>
    </lineage>
</organism>
<reference evidence="1 2" key="1">
    <citation type="submission" date="2015-01" db="EMBL/GenBank/DDBJ databases">
        <title>Genome of Sphingomonas taxi strain 30a.</title>
        <authorList>
            <person name="Eevers N."/>
            <person name="Van Hamme J."/>
            <person name="Bottos E."/>
            <person name="Weyens N."/>
            <person name="Vangronsveld J."/>
        </authorList>
    </citation>
    <scope>NUCLEOTIDE SEQUENCE [LARGE SCALE GENOMIC DNA]</scope>
    <source>
        <strain evidence="1 2">30a</strain>
    </source>
</reference>
<evidence type="ECO:0000313" key="1">
    <source>
        <dbReference type="EMBL" id="KIU29295.1"/>
    </source>
</evidence>
<dbReference type="Proteomes" id="UP000033203">
    <property type="component" value="Unassembled WGS sequence"/>
</dbReference>
<name>A0A0D1MA89_9SPHN</name>
<dbReference type="PATRIC" id="fig|1549858.7.peg.91"/>
<dbReference type="AlphaFoldDB" id="A0A0D1MA89"/>